<dbReference type="AlphaFoldDB" id="A0A7S4G550"/>
<name>A0A7S4G550_9EUGL</name>
<organism evidence="1">
    <name type="scientific">Eutreptiella gymnastica</name>
    <dbReference type="NCBI Taxonomy" id="73025"/>
    <lineage>
        <taxon>Eukaryota</taxon>
        <taxon>Discoba</taxon>
        <taxon>Euglenozoa</taxon>
        <taxon>Euglenida</taxon>
        <taxon>Spirocuta</taxon>
        <taxon>Euglenophyceae</taxon>
        <taxon>Eutreptiales</taxon>
        <taxon>Eutreptiaceae</taxon>
        <taxon>Eutreptiella</taxon>
    </lineage>
</organism>
<reference evidence="1" key="1">
    <citation type="submission" date="2021-01" db="EMBL/GenBank/DDBJ databases">
        <authorList>
            <person name="Corre E."/>
            <person name="Pelletier E."/>
            <person name="Niang G."/>
            <person name="Scheremetjew M."/>
            <person name="Finn R."/>
            <person name="Kale V."/>
            <person name="Holt S."/>
            <person name="Cochrane G."/>
            <person name="Meng A."/>
            <person name="Brown T."/>
            <person name="Cohen L."/>
        </authorList>
    </citation>
    <scope>NUCLEOTIDE SEQUENCE</scope>
    <source>
        <strain evidence="1">CCMP1594</strain>
    </source>
</reference>
<accession>A0A7S4G550</accession>
<protein>
    <submittedName>
        <fullName evidence="1">Uncharacterized protein</fullName>
    </submittedName>
</protein>
<proteinExistence type="predicted"/>
<dbReference type="EMBL" id="HBJA01106628">
    <property type="protein sequence ID" value="CAE0825578.1"/>
    <property type="molecule type" value="Transcribed_RNA"/>
</dbReference>
<evidence type="ECO:0000313" key="1">
    <source>
        <dbReference type="EMBL" id="CAE0825578.1"/>
    </source>
</evidence>
<sequence>MWVTVVCGAVPEPLLDQPTLQTTATPQILAQTFLRSSVLVVLWKAWDVTENYDYSQCSTLARLAKRSPSSVLATDEAMYTPSTTVQTVLVKIRMTSGERASKTRLRGLIFGVQMHIKQRNQPFEGEMPCEKKENRKVWYSAFHSLTITDMMDGGVCK</sequence>
<gene>
    <name evidence="1" type="ORF">EGYM00163_LOCUS36830</name>
</gene>